<dbReference type="PANTHER" id="PTHR33491">
    <property type="entry name" value="OSJNBA0016N04.9 PROTEIN"/>
    <property type="match status" value="1"/>
</dbReference>
<name>A0AAQ3Q6B0_9LILI</name>
<evidence type="ECO:0000313" key="6">
    <source>
        <dbReference type="EMBL" id="WOL00501.1"/>
    </source>
</evidence>
<feature type="chain" id="PRO_5042831689" evidence="4">
    <location>
        <begin position="24"/>
        <end position="365"/>
    </location>
</feature>
<evidence type="ECO:0000256" key="2">
    <source>
        <dbReference type="ARBA" id="ARBA00022729"/>
    </source>
</evidence>
<proteinExistence type="predicted"/>
<dbReference type="GO" id="GO:0005509">
    <property type="term" value="F:calcium ion binding"/>
    <property type="evidence" value="ECO:0007669"/>
    <property type="project" value="InterPro"/>
</dbReference>
<dbReference type="SUPFAM" id="SSF57196">
    <property type="entry name" value="EGF/Laminin"/>
    <property type="match status" value="1"/>
</dbReference>
<keyword evidence="6" id="KW-0808">Transferase</keyword>
<evidence type="ECO:0000313" key="7">
    <source>
        <dbReference type="Proteomes" id="UP001327560"/>
    </source>
</evidence>
<dbReference type="InterPro" id="IPR001881">
    <property type="entry name" value="EGF-like_Ca-bd_dom"/>
</dbReference>
<comment type="subcellular location">
    <subcellularLocation>
        <location evidence="1">Membrane</location>
        <topology evidence="1">Single-pass membrane protein</topology>
    </subcellularLocation>
</comment>
<dbReference type="Pfam" id="PF13947">
    <property type="entry name" value="GUB_WAK_bind"/>
    <property type="match status" value="1"/>
</dbReference>
<dbReference type="GO" id="GO:0016301">
    <property type="term" value="F:kinase activity"/>
    <property type="evidence" value="ECO:0007669"/>
    <property type="project" value="UniProtKB-KW"/>
</dbReference>
<keyword evidence="7" id="KW-1185">Reference proteome</keyword>
<dbReference type="AlphaFoldDB" id="A0AAQ3Q6B0"/>
<evidence type="ECO:0000256" key="1">
    <source>
        <dbReference type="ARBA" id="ARBA00004167"/>
    </source>
</evidence>
<keyword evidence="3" id="KW-1015">Disulfide bond</keyword>
<organism evidence="6 7">
    <name type="scientific">Canna indica</name>
    <name type="common">Indian-shot</name>
    <dbReference type="NCBI Taxonomy" id="4628"/>
    <lineage>
        <taxon>Eukaryota</taxon>
        <taxon>Viridiplantae</taxon>
        <taxon>Streptophyta</taxon>
        <taxon>Embryophyta</taxon>
        <taxon>Tracheophyta</taxon>
        <taxon>Spermatophyta</taxon>
        <taxon>Magnoliopsida</taxon>
        <taxon>Liliopsida</taxon>
        <taxon>Zingiberales</taxon>
        <taxon>Cannaceae</taxon>
        <taxon>Canna</taxon>
    </lineage>
</organism>
<evidence type="ECO:0000259" key="5">
    <source>
        <dbReference type="SMART" id="SM00179"/>
    </source>
</evidence>
<gene>
    <name evidence="6" type="ORF">Cni_G09214</name>
</gene>
<evidence type="ECO:0000256" key="3">
    <source>
        <dbReference type="ARBA" id="ARBA00023157"/>
    </source>
</evidence>
<feature type="domain" description="EGF-like calcium-binding" evidence="5">
    <location>
        <begin position="306"/>
        <end position="347"/>
    </location>
</feature>
<dbReference type="Gene3D" id="2.10.25.10">
    <property type="entry name" value="Laminin"/>
    <property type="match status" value="1"/>
</dbReference>
<dbReference type="CDD" id="cd00054">
    <property type="entry name" value="EGF_CA"/>
    <property type="match status" value="1"/>
</dbReference>
<reference evidence="6 7" key="1">
    <citation type="submission" date="2023-10" db="EMBL/GenBank/DDBJ databases">
        <title>Chromosome-scale genome assembly provides insights into flower coloration mechanisms of Canna indica.</title>
        <authorList>
            <person name="Li C."/>
        </authorList>
    </citation>
    <scope>NUCLEOTIDE SEQUENCE [LARGE SCALE GENOMIC DNA]</scope>
    <source>
        <tissue evidence="6">Flower</tissue>
    </source>
</reference>
<keyword evidence="6" id="KW-0418">Kinase</keyword>
<accession>A0AAQ3Q6B0</accession>
<dbReference type="GO" id="GO:0030247">
    <property type="term" value="F:polysaccharide binding"/>
    <property type="evidence" value="ECO:0007669"/>
    <property type="project" value="InterPro"/>
</dbReference>
<dbReference type="InterPro" id="IPR018097">
    <property type="entry name" value="EGF_Ca-bd_CS"/>
</dbReference>
<evidence type="ECO:0000256" key="4">
    <source>
        <dbReference type="SAM" id="SignalP"/>
    </source>
</evidence>
<feature type="signal peptide" evidence="4">
    <location>
        <begin position="1"/>
        <end position="23"/>
    </location>
</feature>
<protein>
    <submittedName>
        <fullName evidence="6">Wall-associated receptor kinase 2-like</fullName>
    </submittedName>
</protein>
<keyword evidence="2 4" id="KW-0732">Signal</keyword>
<dbReference type="InterPro" id="IPR025287">
    <property type="entry name" value="WAK_GUB"/>
</dbReference>
<dbReference type="PROSITE" id="PS01187">
    <property type="entry name" value="EGF_CA"/>
    <property type="match status" value="1"/>
</dbReference>
<keyword evidence="6" id="KW-0675">Receptor</keyword>
<dbReference type="Proteomes" id="UP001327560">
    <property type="component" value="Chromosome 3"/>
</dbReference>
<dbReference type="GO" id="GO:0016020">
    <property type="term" value="C:membrane"/>
    <property type="evidence" value="ECO:0007669"/>
    <property type="project" value="UniProtKB-SubCell"/>
</dbReference>
<dbReference type="EMBL" id="CP136892">
    <property type="protein sequence ID" value="WOL00501.1"/>
    <property type="molecule type" value="Genomic_DNA"/>
</dbReference>
<dbReference type="SMART" id="SM00179">
    <property type="entry name" value="EGF_CA"/>
    <property type="match status" value="1"/>
</dbReference>
<sequence>MEFLLAKMFLMILITSLCSITSAQSTSTNLTFALPPNCSKRCGNINIEYPFGIGNGCFRSGFNLTCRNDSNPPRLLLGDGRIEVKNIDPNQGVVYIKPPVVTMGINVYSMSAPLIDMENWPFSFQLTSSRTSVSNDWYVFGCSAYAILMNSTGNTVSTCSTMCSGNPVDYKYCYLTSYTWGTPLDIQLYRLNQTELHLASSSIITVIMIDYFSDYDINEIMRGNYSGVNTTLAWYINDSKFTTCAKAKKNKATYACLSINSECYDVPSYDVPSYDVPNSNQTVGYICRCSVSYHGNPYLPHGCQLDINECLHRDKYICYGICTNTDGGYNCTCEPDSSGDPRKEPCNPNKKRPVLLVAIIIFPLI</sequence>